<dbReference type="PANTHER" id="PTHR33463:SF203">
    <property type="entry name" value="AAA+ ATPASE DOMAIN-CONTAINING PROTEIN"/>
    <property type="match status" value="1"/>
</dbReference>
<feature type="domain" description="Disease resistance protein At4g27190-like leucine-rich repeats" evidence="2">
    <location>
        <begin position="238"/>
        <end position="348"/>
    </location>
</feature>
<organism evidence="3 4">
    <name type="scientific">Rosa chinensis</name>
    <name type="common">China rose</name>
    <dbReference type="NCBI Taxonomy" id="74649"/>
    <lineage>
        <taxon>Eukaryota</taxon>
        <taxon>Viridiplantae</taxon>
        <taxon>Streptophyta</taxon>
        <taxon>Embryophyta</taxon>
        <taxon>Tracheophyta</taxon>
        <taxon>Spermatophyta</taxon>
        <taxon>Magnoliopsida</taxon>
        <taxon>eudicotyledons</taxon>
        <taxon>Gunneridae</taxon>
        <taxon>Pentapetalae</taxon>
        <taxon>rosids</taxon>
        <taxon>fabids</taxon>
        <taxon>Rosales</taxon>
        <taxon>Rosaceae</taxon>
        <taxon>Rosoideae</taxon>
        <taxon>Rosoideae incertae sedis</taxon>
        <taxon>Rosa</taxon>
    </lineage>
</organism>
<feature type="domain" description="Disease resistance protein At4g27190-like leucine-rich repeats" evidence="2">
    <location>
        <begin position="89"/>
        <end position="199"/>
    </location>
</feature>
<proteinExistence type="predicted"/>
<dbReference type="Proteomes" id="UP000238479">
    <property type="component" value="Chromosome 5"/>
</dbReference>
<evidence type="ECO:0000259" key="2">
    <source>
        <dbReference type="Pfam" id="PF23247"/>
    </source>
</evidence>
<dbReference type="PANTHER" id="PTHR33463">
    <property type="entry name" value="NB-ARC DOMAIN-CONTAINING PROTEIN-RELATED"/>
    <property type="match status" value="1"/>
</dbReference>
<dbReference type="Gene3D" id="3.80.10.10">
    <property type="entry name" value="Ribonuclease Inhibitor"/>
    <property type="match status" value="2"/>
</dbReference>
<dbReference type="AlphaFoldDB" id="A0A2P6Q669"/>
<dbReference type="SUPFAM" id="SSF52047">
    <property type="entry name" value="RNI-like"/>
    <property type="match status" value="1"/>
</dbReference>
<comment type="caution">
    <text evidence="3">The sequence shown here is derived from an EMBL/GenBank/DDBJ whole genome shotgun (WGS) entry which is preliminary data.</text>
</comment>
<dbReference type="OMA" id="FAFIHAS"/>
<accession>A0A2P6Q669</accession>
<evidence type="ECO:0000313" key="4">
    <source>
        <dbReference type="Proteomes" id="UP000238479"/>
    </source>
</evidence>
<dbReference type="EMBL" id="PDCK01000043">
    <property type="protein sequence ID" value="PRQ29672.1"/>
    <property type="molecule type" value="Genomic_DNA"/>
</dbReference>
<keyword evidence="1" id="KW-0611">Plant defense</keyword>
<name>A0A2P6Q669_ROSCH</name>
<evidence type="ECO:0000313" key="3">
    <source>
        <dbReference type="EMBL" id="PRQ29672.1"/>
    </source>
</evidence>
<dbReference type="Gramene" id="PRQ29672">
    <property type="protein sequence ID" value="PRQ29672"/>
    <property type="gene ID" value="RchiOBHm_Chr5g0016341"/>
</dbReference>
<protein>
    <submittedName>
        <fullName evidence="3">Putative leucine-rich repeat domain, L domain-containing protein</fullName>
    </submittedName>
</protein>
<gene>
    <name evidence="3" type="ORF">RchiOBHm_Chr5g0016341</name>
</gene>
<keyword evidence="4" id="KW-1185">Reference proteome</keyword>
<dbReference type="InterPro" id="IPR032675">
    <property type="entry name" value="LRR_dom_sf"/>
</dbReference>
<dbReference type="InterPro" id="IPR050905">
    <property type="entry name" value="Plant_NBS-LRR"/>
</dbReference>
<reference evidence="3 4" key="1">
    <citation type="journal article" date="2018" name="Nat. Genet.">
        <title>The Rosa genome provides new insights in the design of modern roses.</title>
        <authorList>
            <person name="Bendahmane M."/>
        </authorList>
    </citation>
    <scope>NUCLEOTIDE SEQUENCE [LARGE SCALE GENOMIC DNA]</scope>
    <source>
        <strain evidence="4">cv. Old Blush</strain>
    </source>
</reference>
<dbReference type="InterPro" id="IPR057135">
    <property type="entry name" value="At4g27190-like_LRR"/>
</dbReference>
<dbReference type="Pfam" id="PF23247">
    <property type="entry name" value="LRR_RPS2"/>
    <property type="match status" value="2"/>
</dbReference>
<evidence type="ECO:0000256" key="1">
    <source>
        <dbReference type="ARBA" id="ARBA00022821"/>
    </source>
</evidence>
<sequence>MFSKLNSLELKALPNLARFGTANYIEFPVLEKLEIVACVKLVEFIGNKVAASSKDTRICNEIEQRILEEEENLDVRSETGVQYILFDKKVVFPNLVSLTVHGCDNLRFLFSFSVARSLVLLEHLKISLCELLQEIVSSTRECSEENMDNMFSKLNSLELKALPNLARFGTANYIEFPVLEKLEIVACVKLVEFIGNKVATSSKDTRICKEIEQRILEEEENLDVRSETGVQYILFDKKVVFPNLVSLTVHGCDNLRFLFSFLVARSLVLLEHLKISSCELLQEIVSSTRECSEENMDNMFSKLNSLELKALPNLARFGTANYIEFPVLEKFEIAACVKLVEFIGNKVATSSKDTRICNEIKQRILEEEENLDVRSETGVQYILFDKKVVFPNLVSLT</sequence>